<dbReference type="VEuPathDB" id="PlasmoDB:C922_04659"/>
<gene>
    <name evidence="2" type="ORF">C922_04659</name>
</gene>
<sequence>MEREKPDEDEEITVGKNIIHNNFDNADFLRNFHFLLQHSCPFYQLHGLHWSCGVKSALGVGRSSYEGSTFEGGTIERSADERSTGPSGTGRTQIGRRKSQATKKLIIHLVPSSKSDLYNFLKKKKEQVLNIYGKDETYKYESHISLTGYFSCENVVIFTKSLYVYLFYYVKLYHLSRKQSMQDLFFSIPCRVGASTCDGRRSSKQCGSREEQQERDREKQLDSQPNSKSVPPPVSKLQPVKCNIKEKHILTTDDGYVIIPIKCEWLKRMFENFRFLIKNDSFTLCRKHSQGGKEKSSKKNLRKRLAVKKKNSHFLCAEDRKHRTEEEPSEEAPLTIHCQGDNATGGRSPLVGEECQNMNNTPLAQHNGDESVLHSCVRGTTGRSSVSSVSTCASSGDLGLYSEVAQVGDNSPAMNPLVCERADAASNSRISGRIRSHRNSRSSRNSGGNKIKYRYNNAKVRLLEFRIKNCNHISLASNRNDQCVQNEIAHMYRDMKYYFSNCTWDMVMFECVDGGGGTEIGNGNATECSQGGNPLLNEIFRFTNFAIS</sequence>
<feature type="compositionally biased region" description="Low complexity" evidence="1">
    <location>
        <begin position="223"/>
        <end position="237"/>
    </location>
</feature>
<feature type="compositionally biased region" description="Basic and acidic residues" evidence="1">
    <location>
        <begin position="207"/>
        <end position="221"/>
    </location>
</feature>
<proteinExistence type="predicted"/>
<dbReference type="Proteomes" id="UP000030640">
    <property type="component" value="Unassembled WGS sequence"/>
</dbReference>
<dbReference type="EMBL" id="KI965486">
    <property type="protein sequence ID" value="EUD64927.1"/>
    <property type="molecule type" value="Genomic_DNA"/>
</dbReference>
<dbReference type="RefSeq" id="XP_008818460.1">
    <property type="nucleotide sequence ID" value="XM_008820238.1"/>
</dbReference>
<dbReference type="OrthoDB" id="447200at2759"/>
<dbReference type="AlphaFoldDB" id="W6ZVW6"/>
<evidence type="ECO:0000256" key="1">
    <source>
        <dbReference type="SAM" id="MobiDB-lite"/>
    </source>
</evidence>
<protein>
    <submittedName>
        <fullName evidence="2">Uncharacterized protein</fullName>
    </submittedName>
</protein>
<feature type="compositionally biased region" description="Basic residues" evidence="1">
    <location>
        <begin position="432"/>
        <end position="441"/>
    </location>
</feature>
<feature type="region of interest" description="Disordered" evidence="1">
    <location>
        <begin position="68"/>
        <end position="98"/>
    </location>
</feature>
<name>W6ZVW6_9APIC</name>
<organism evidence="2 3">
    <name type="scientific">Plasmodium inui San Antonio 1</name>
    <dbReference type="NCBI Taxonomy" id="1237626"/>
    <lineage>
        <taxon>Eukaryota</taxon>
        <taxon>Sar</taxon>
        <taxon>Alveolata</taxon>
        <taxon>Apicomplexa</taxon>
        <taxon>Aconoidasida</taxon>
        <taxon>Haemosporida</taxon>
        <taxon>Plasmodiidae</taxon>
        <taxon>Plasmodium</taxon>
        <taxon>Plasmodium (Plasmodium)</taxon>
    </lineage>
</organism>
<keyword evidence="3" id="KW-1185">Reference proteome</keyword>
<evidence type="ECO:0000313" key="2">
    <source>
        <dbReference type="EMBL" id="EUD64927.1"/>
    </source>
</evidence>
<dbReference type="GeneID" id="20039933"/>
<accession>W6ZVW6</accession>
<evidence type="ECO:0000313" key="3">
    <source>
        <dbReference type="Proteomes" id="UP000030640"/>
    </source>
</evidence>
<feature type="region of interest" description="Disordered" evidence="1">
    <location>
        <begin position="320"/>
        <end position="341"/>
    </location>
</feature>
<reference evidence="2 3" key="1">
    <citation type="submission" date="2013-02" db="EMBL/GenBank/DDBJ databases">
        <title>The Genome Sequence of Plasmodium inui San Antonio 1.</title>
        <authorList>
            <consortium name="The Broad Institute Genome Sequencing Platform"/>
            <consortium name="The Broad Institute Genome Sequencing Center for Infectious Disease"/>
            <person name="Neafsey D."/>
            <person name="Cheeseman I."/>
            <person name="Volkman S."/>
            <person name="Adams J."/>
            <person name="Walker B."/>
            <person name="Young S.K."/>
            <person name="Zeng Q."/>
            <person name="Gargeya S."/>
            <person name="Fitzgerald M."/>
            <person name="Haas B."/>
            <person name="Abouelleil A."/>
            <person name="Alvarado L."/>
            <person name="Arachchi H.M."/>
            <person name="Berlin A.M."/>
            <person name="Chapman S.B."/>
            <person name="Dewar J."/>
            <person name="Goldberg J."/>
            <person name="Griggs A."/>
            <person name="Gujja S."/>
            <person name="Hansen M."/>
            <person name="Howarth C."/>
            <person name="Imamovic A."/>
            <person name="Larimer J."/>
            <person name="McCowan C."/>
            <person name="Murphy C."/>
            <person name="Neiman D."/>
            <person name="Pearson M."/>
            <person name="Priest M."/>
            <person name="Roberts A."/>
            <person name="Saif S."/>
            <person name="Shea T."/>
            <person name="Sisk P."/>
            <person name="Sykes S."/>
            <person name="Wortman J."/>
            <person name="Nusbaum C."/>
            <person name="Birren B."/>
        </authorList>
    </citation>
    <scope>NUCLEOTIDE SEQUENCE [LARGE SCALE GENOMIC DNA]</scope>
    <source>
        <strain evidence="2 3">San Antonio 1</strain>
    </source>
</reference>
<feature type="region of interest" description="Disordered" evidence="1">
    <location>
        <begin position="197"/>
        <end position="237"/>
    </location>
</feature>
<feature type="region of interest" description="Disordered" evidence="1">
    <location>
        <begin position="429"/>
        <end position="450"/>
    </location>
</feature>